<name>A0A6C0LSV0_9ZZZZ</name>
<reference evidence="5" key="1">
    <citation type="journal article" date="2020" name="Nature">
        <title>Giant virus diversity and host interactions through global metagenomics.</title>
        <authorList>
            <person name="Schulz F."/>
            <person name="Roux S."/>
            <person name="Paez-Espino D."/>
            <person name="Jungbluth S."/>
            <person name="Walsh D.A."/>
            <person name="Denef V.J."/>
            <person name="McMahon K.D."/>
            <person name="Konstantinidis K.T."/>
            <person name="Eloe-Fadrosh E.A."/>
            <person name="Kyrpides N.C."/>
            <person name="Woyke T."/>
        </authorList>
    </citation>
    <scope>NUCLEOTIDE SEQUENCE</scope>
    <source>
        <strain evidence="5">GVMAG-S-1014582-52</strain>
    </source>
</reference>
<proteinExistence type="inferred from homology"/>
<dbReference type="CDD" id="cd01679">
    <property type="entry name" value="RNR_I"/>
    <property type="match status" value="1"/>
</dbReference>
<dbReference type="InterPro" id="IPR000788">
    <property type="entry name" value="RNR_lg_C"/>
</dbReference>
<dbReference type="Gene3D" id="3.20.70.20">
    <property type="match status" value="1"/>
</dbReference>
<dbReference type="AlphaFoldDB" id="A0A6C0LSV0"/>
<dbReference type="InterPro" id="IPR008926">
    <property type="entry name" value="RNR_R1-su_N"/>
</dbReference>
<dbReference type="InterPro" id="IPR013509">
    <property type="entry name" value="RNR_lsu_N"/>
</dbReference>
<keyword evidence="3" id="KW-0560">Oxidoreductase</keyword>
<dbReference type="InterPro" id="IPR013346">
    <property type="entry name" value="NrdE_NrdA_C"/>
</dbReference>
<dbReference type="SUPFAM" id="SSF51998">
    <property type="entry name" value="PFL-like glycyl radical enzymes"/>
    <property type="match status" value="1"/>
</dbReference>
<dbReference type="PRINTS" id="PR01183">
    <property type="entry name" value="RIBORDTASEM1"/>
</dbReference>
<dbReference type="PANTHER" id="PTHR11573:SF6">
    <property type="entry name" value="RIBONUCLEOSIDE-DIPHOSPHATE REDUCTASE LARGE SUBUNIT"/>
    <property type="match status" value="1"/>
</dbReference>
<dbReference type="Pfam" id="PF02867">
    <property type="entry name" value="Ribonuc_red_lgC"/>
    <property type="match status" value="1"/>
</dbReference>
<protein>
    <recommendedName>
        <fullName evidence="2">ribonucleoside-diphosphate reductase</fullName>
        <ecNumber evidence="2">1.17.4.1</ecNumber>
    </recommendedName>
</protein>
<dbReference type="GO" id="GO:0009263">
    <property type="term" value="P:deoxyribonucleotide biosynthetic process"/>
    <property type="evidence" value="ECO:0007669"/>
    <property type="project" value="InterPro"/>
</dbReference>
<organism evidence="5">
    <name type="scientific">viral metagenome</name>
    <dbReference type="NCBI Taxonomy" id="1070528"/>
    <lineage>
        <taxon>unclassified sequences</taxon>
        <taxon>metagenomes</taxon>
        <taxon>organismal metagenomes</taxon>
    </lineage>
</organism>
<dbReference type="GO" id="GO:0005524">
    <property type="term" value="F:ATP binding"/>
    <property type="evidence" value="ECO:0007669"/>
    <property type="project" value="InterPro"/>
</dbReference>
<dbReference type="Pfam" id="PF00317">
    <property type="entry name" value="Ribonuc_red_lgN"/>
    <property type="match status" value="1"/>
</dbReference>
<dbReference type="PANTHER" id="PTHR11573">
    <property type="entry name" value="RIBONUCLEOSIDE-DIPHOSPHATE REDUCTASE LARGE CHAIN"/>
    <property type="match status" value="1"/>
</dbReference>
<evidence type="ECO:0000256" key="2">
    <source>
        <dbReference type="ARBA" id="ARBA00012274"/>
    </source>
</evidence>
<dbReference type="EMBL" id="MN740556">
    <property type="protein sequence ID" value="QHU33085.1"/>
    <property type="molecule type" value="Genomic_DNA"/>
</dbReference>
<dbReference type="GO" id="GO:0005971">
    <property type="term" value="C:ribonucleoside-diphosphate reductase complex"/>
    <property type="evidence" value="ECO:0007669"/>
    <property type="project" value="TreeGrafter"/>
</dbReference>
<dbReference type="PROSITE" id="PS00089">
    <property type="entry name" value="RIBORED_LARGE"/>
    <property type="match status" value="1"/>
</dbReference>
<accession>A0A6C0LSV0</accession>
<dbReference type="NCBIfam" id="TIGR02506">
    <property type="entry name" value="NrdE_NrdA"/>
    <property type="match status" value="1"/>
</dbReference>
<feature type="domain" description="Ribonucleotide reductase large subunit" evidence="4">
    <location>
        <begin position="591"/>
        <end position="613"/>
    </location>
</feature>
<evidence type="ECO:0000313" key="5">
    <source>
        <dbReference type="EMBL" id="QHU33085.1"/>
    </source>
</evidence>
<comment type="similarity">
    <text evidence="1">Belongs to the ribonucleoside diphosphate reductase large chain family.</text>
</comment>
<dbReference type="EC" id="1.17.4.1" evidence="2"/>
<dbReference type="UniPathway" id="UPA00326"/>
<dbReference type="SUPFAM" id="SSF48168">
    <property type="entry name" value="R1 subunit of ribonucleotide reductase, N-terminal domain"/>
    <property type="match status" value="1"/>
</dbReference>
<evidence type="ECO:0000259" key="4">
    <source>
        <dbReference type="PROSITE" id="PS00089"/>
    </source>
</evidence>
<dbReference type="GO" id="GO:0004748">
    <property type="term" value="F:ribonucleoside-diphosphate reductase activity, thioredoxin disulfide as acceptor"/>
    <property type="evidence" value="ECO:0007669"/>
    <property type="project" value="UniProtKB-EC"/>
</dbReference>
<evidence type="ECO:0000256" key="3">
    <source>
        <dbReference type="ARBA" id="ARBA00023002"/>
    </source>
</evidence>
<dbReference type="InterPro" id="IPR039718">
    <property type="entry name" value="Rrm1"/>
</dbReference>
<evidence type="ECO:0000256" key="1">
    <source>
        <dbReference type="ARBA" id="ARBA00010406"/>
    </source>
</evidence>
<sequence>MNVVEQTKQIYLISDNKYLPLSYDIVRKYLSEIFDSIKLNLDVDLVVSKVYPKLKFKNSLSDLRNQIIMSSSEMITDHFDYPKIAIALLIDDLHKKTDSDYGKVVDKLYLNINEKGEQSPIINSNFYEYVKQNINVLNEIINYKRDYDINLFGYRTLERAYLKKDKQGNIIERPQHMYMRIAVAIHYRTNRLDRIIETYELLSEGYFSHATPTYFNAGSLFEQLSSCFLLSMNDDMSSIGECWKHCALISKFAGGVGINVTNIRANGSFINSTQGISSGMRLLTVFNQISRYADQGGKRAGSFAMYLEPWHADIYFFLDLRKTSGAETERARDLFLGLMIDDIFMERVRDDAMWSLMCPSECPDLLNKYGKNFSEAYTRYENEGKFKKQIKARELFFKIMEIQYETGIPYIIYKNAANAKSNQQNIGVINCSNLCAEILEYSSSDEYGVCNLASICLPKFVNVNTKEFDFDKLFKVVKIVTRNLDNIIDINYYPVIHTKKSNIRHRPIGVGVQGLADLFAIMKIPFDSKEARKLNKDIFETIYFGTMTESNQLAKEYGYYETYPGSPISEGKFQFNLWGLNISDLSGKWNWEKLKDEIKLYGIRNSLTTACMPTASTSQIMGNNECIEAYTSNIYSRSTLAGEYTIVNKYLMKDLIDLNLWNSNTLDLIKYYEGSIKQIDYIPDNIKEIYRTIWEIPQKSIIEMSADRGPFIDQTQSLNIHIAIADFSKLIACHFLSWELGLKTGIYYLRSKPASDANKFGIDISTIEKIKQNHDNINLSCKKEHDCTMCSS</sequence>